<dbReference type="NCBIfam" id="TIGR00773">
    <property type="entry name" value="NhaA"/>
    <property type="match status" value="1"/>
</dbReference>
<evidence type="ECO:0000313" key="8">
    <source>
        <dbReference type="EMBL" id="ADZ79769.1"/>
    </source>
</evidence>
<feature type="transmembrane region" description="Helical" evidence="6">
    <location>
        <begin position="59"/>
        <end position="80"/>
    </location>
</feature>
<feature type="transmembrane region" description="Helical" evidence="6">
    <location>
        <begin position="185"/>
        <end position="202"/>
    </location>
</feature>
<dbReference type="STRING" id="743722.Sph21_3226"/>
<name>F4C408_SPHS2</name>
<dbReference type="PATRIC" id="fig|743722.3.peg.3448"/>
<dbReference type="GO" id="GO:0006885">
    <property type="term" value="P:regulation of pH"/>
    <property type="evidence" value="ECO:0007669"/>
    <property type="project" value="UniProtKB-UniRule"/>
</dbReference>
<keyword evidence="5 6" id="KW-0472">Membrane</keyword>
<dbReference type="NCBIfam" id="NF007112">
    <property type="entry name" value="PRK09561.1"/>
    <property type="match status" value="1"/>
</dbReference>
<feature type="transmembrane region" description="Helical" evidence="6">
    <location>
        <begin position="332"/>
        <end position="354"/>
    </location>
</feature>
<gene>
    <name evidence="6" type="primary">nhaA</name>
    <name evidence="8" type="ordered locus">Sph21_3226</name>
</gene>
<evidence type="ECO:0000256" key="7">
    <source>
        <dbReference type="SAM" id="MobiDB-lite"/>
    </source>
</evidence>
<proteinExistence type="inferred from homology"/>
<comment type="subcellular location">
    <subcellularLocation>
        <location evidence="1">Cell inner membrane</location>
        <topology evidence="1">Multi-pass membrane protein</topology>
    </subcellularLocation>
    <subcellularLocation>
        <location evidence="6">Cell membrane</location>
        <topology evidence="6">Multi-pass membrane protein</topology>
    </subcellularLocation>
</comment>
<keyword evidence="2 6" id="KW-1003">Cell membrane</keyword>
<dbReference type="eggNOG" id="COG3004">
    <property type="taxonomic scope" value="Bacteria"/>
</dbReference>
<dbReference type="InterPro" id="IPR004670">
    <property type="entry name" value="NhaA"/>
</dbReference>
<dbReference type="PANTHER" id="PTHR30341:SF0">
    <property type="entry name" value="NA(+)_H(+) ANTIPORTER NHAA"/>
    <property type="match status" value="1"/>
</dbReference>
<feature type="transmembrane region" description="Helical" evidence="6">
    <location>
        <begin position="21"/>
        <end position="39"/>
    </location>
</feature>
<feature type="transmembrane region" description="Helical" evidence="6">
    <location>
        <begin position="288"/>
        <end position="311"/>
    </location>
</feature>
<evidence type="ECO:0000256" key="3">
    <source>
        <dbReference type="ARBA" id="ARBA00022692"/>
    </source>
</evidence>
<dbReference type="EMBL" id="CP002584">
    <property type="protein sequence ID" value="ADZ79769.1"/>
    <property type="molecule type" value="Genomic_DNA"/>
</dbReference>
<keyword evidence="6" id="KW-0406">Ion transport</keyword>
<comment type="similarity">
    <text evidence="6">Belongs to the NhaA Na(+)/H(+) (TC 2.A.33) antiporter family.</text>
</comment>
<dbReference type="AlphaFoldDB" id="F4C408"/>
<keyword evidence="6" id="KW-0050">Antiport</keyword>
<keyword evidence="4 6" id="KW-1133">Transmembrane helix</keyword>
<feature type="region of interest" description="Disordered" evidence="7">
    <location>
        <begin position="396"/>
        <end position="423"/>
    </location>
</feature>
<keyword evidence="6" id="KW-0813">Transport</keyword>
<evidence type="ECO:0000256" key="1">
    <source>
        <dbReference type="ARBA" id="ARBA00004429"/>
    </source>
</evidence>
<dbReference type="GO" id="GO:0005886">
    <property type="term" value="C:plasma membrane"/>
    <property type="evidence" value="ECO:0007669"/>
    <property type="project" value="UniProtKB-SubCell"/>
</dbReference>
<dbReference type="NCBIfam" id="NF007111">
    <property type="entry name" value="PRK09560.1"/>
    <property type="match status" value="1"/>
</dbReference>
<evidence type="ECO:0000256" key="5">
    <source>
        <dbReference type="ARBA" id="ARBA00023136"/>
    </source>
</evidence>
<keyword evidence="6" id="KW-0915">Sodium</keyword>
<evidence type="ECO:0000256" key="2">
    <source>
        <dbReference type="ARBA" id="ARBA00022475"/>
    </source>
</evidence>
<dbReference type="GO" id="GO:0015385">
    <property type="term" value="F:sodium:proton antiporter activity"/>
    <property type="evidence" value="ECO:0007669"/>
    <property type="project" value="UniProtKB-UniRule"/>
</dbReference>
<feature type="transmembrane region" description="Helical" evidence="6">
    <location>
        <begin position="156"/>
        <end position="179"/>
    </location>
</feature>
<dbReference type="KEGG" id="shg:Sph21_3226"/>
<feature type="transmembrane region" description="Helical" evidence="6">
    <location>
        <begin position="209"/>
        <end position="236"/>
    </location>
</feature>
<dbReference type="Gene3D" id="1.20.1530.10">
    <property type="entry name" value="Na+/H+ antiporter like domain"/>
    <property type="match status" value="1"/>
</dbReference>
<keyword evidence="3 6" id="KW-0812">Transmembrane</keyword>
<evidence type="ECO:0000256" key="4">
    <source>
        <dbReference type="ARBA" id="ARBA00022989"/>
    </source>
</evidence>
<dbReference type="HAMAP" id="MF_01844">
    <property type="entry name" value="NhaA"/>
    <property type="match status" value="1"/>
</dbReference>
<comment type="function">
    <text evidence="6">Na(+)/H(+) antiporter that extrudes sodium in exchange for external protons.</text>
</comment>
<reference evidence="8" key="1">
    <citation type="submission" date="2011-03" db="EMBL/GenBank/DDBJ databases">
        <title>Complete sequence of Sphingobacterium sp. 21.</title>
        <authorList>
            <consortium name="US DOE Joint Genome Institute"/>
            <person name="Lucas S."/>
            <person name="Copeland A."/>
            <person name="Lapidus A."/>
            <person name="Cheng J.-F."/>
            <person name="Goodwin L."/>
            <person name="Pitluck S."/>
            <person name="Davenport K."/>
            <person name="Detter J.C."/>
            <person name="Han C."/>
            <person name="Tapia R."/>
            <person name="Land M."/>
            <person name="Hauser L."/>
            <person name="Kyrpides N."/>
            <person name="Ivanova N."/>
            <person name="Ovchinnikova G."/>
            <person name="Pagani I."/>
            <person name="Siebers A.K."/>
            <person name="Allgaier M."/>
            <person name="Thelen M.P."/>
            <person name="Hugenholtz P."/>
            <person name="Woyke T."/>
        </authorList>
    </citation>
    <scope>NUCLEOTIDE SEQUENCE</scope>
    <source>
        <strain evidence="8">21</strain>
    </source>
</reference>
<feature type="transmembrane region" description="Helical" evidence="6">
    <location>
        <begin position="366"/>
        <end position="385"/>
    </location>
</feature>
<dbReference type="PANTHER" id="PTHR30341">
    <property type="entry name" value="SODIUM ION/PROTON ANTIPORTER NHAA-RELATED"/>
    <property type="match status" value="1"/>
</dbReference>
<organism evidence="8">
    <name type="scientific">Sphingobacterium sp. (strain 21)</name>
    <dbReference type="NCBI Taxonomy" id="743722"/>
    <lineage>
        <taxon>Bacteria</taxon>
        <taxon>Pseudomonadati</taxon>
        <taxon>Bacteroidota</taxon>
        <taxon>Sphingobacteriia</taxon>
        <taxon>Sphingobacteriales</taxon>
        <taxon>Sphingobacteriaceae</taxon>
        <taxon>Sphingobacterium</taxon>
    </lineage>
</organism>
<accession>F4C408</accession>
<comment type="catalytic activity">
    <reaction evidence="6">
        <text>Na(+)(in) + 2 H(+)(out) = Na(+)(out) + 2 H(+)(in)</text>
        <dbReference type="Rhea" id="RHEA:29251"/>
        <dbReference type="ChEBI" id="CHEBI:15378"/>
        <dbReference type="ChEBI" id="CHEBI:29101"/>
    </reaction>
</comment>
<keyword evidence="6" id="KW-0739">Sodium transport</keyword>
<dbReference type="HOGENOM" id="CLU_015803_1_2_10"/>
<evidence type="ECO:0000256" key="6">
    <source>
        <dbReference type="HAMAP-Rule" id="MF_01844"/>
    </source>
</evidence>
<dbReference type="Pfam" id="PF06965">
    <property type="entry name" value="Na_H_antiport_1"/>
    <property type="match status" value="1"/>
</dbReference>
<dbReference type="InterPro" id="IPR023171">
    <property type="entry name" value="Na/H_antiporter_dom_sf"/>
</dbReference>
<sequence>MSKSINLKSFNKFLKSETSGGIILLCCVVISLVIANSPLSQSFELLLNQKIGYSSATLHLNYSISGWINDGLMAVFFLMVGLEIKRELVEGELSSPKKAALPILAALGGVLTPAFIYFLFNNGLPTAKGWGTPMATDIAFAIAIISLLGKRVPASLRIFLAALAIVDDLMAILVIAIFYTSEIHFVNLAYAGAFWTLLIIFNKIGIKKLAFYLIPAVFIWYFIHHSGIHATIAGVLTALTLPTTPNAKESPLEKLEHILFKPVNFLIMPLFALSNTNIRFENGMTDGLISPLGLGIILGLVIGKPLGITFFSWFSTKIGIAKLPSGSKWKHIFGAGILGGIGFTMSIFVAILSFSQDATLLAEAKFAILSASLLAGTTGAIYLILVDKRTSKKPTSILTNSTEKEQETAEAVGTPNLIPQSTL</sequence>
<feature type="transmembrane region" description="Helical" evidence="6">
    <location>
        <begin position="132"/>
        <end position="149"/>
    </location>
</feature>
<protein>
    <recommendedName>
        <fullName evidence="6">Na(+)/H(+) antiporter NhaA</fullName>
    </recommendedName>
    <alternativeName>
        <fullName evidence="6">Sodium/proton antiporter NhaA</fullName>
    </alternativeName>
</protein>
<dbReference type="OrthoDB" id="9808135at2"/>
<feature type="transmembrane region" description="Helical" evidence="6">
    <location>
        <begin position="101"/>
        <end position="120"/>
    </location>
</feature>